<feature type="compositionally biased region" description="Polar residues" evidence="2">
    <location>
        <begin position="813"/>
        <end position="822"/>
    </location>
</feature>
<dbReference type="Proteomes" id="UP001187415">
    <property type="component" value="Unassembled WGS sequence"/>
</dbReference>
<comment type="caution">
    <text evidence="5">The sequence shown here is derived from an EMBL/GenBank/DDBJ whole genome shotgun (WGS) entry which is preliminary data.</text>
</comment>
<dbReference type="AlphaFoldDB" id="A0AA88M1L4"/>
<feature type="region of interest" description="Disordered" evidence="2">
    <location>
        <begin position="1082"/>
        <end position="1112"/>
    </location>
</feature>
<evidence type="ECO:0000256" key="2">
    <source>
        <dbReference type="SAM" id="MobiDB-lite"/>
    </source>
</evidence>
<dbReference type="InterPro" id="IPR039482">
    <property type="entry name" value="NYAP_N"/>
</dbReference>
<feature type="compositionally biased region" description="Low complexity" evidence="2">
    <location>
        <begin position="721"/>
        <end position="746"/>
    </location>
</feature>
<proteinExistence type="predicted"/>
<feature type="compositionally biased region" description="Basic and acidic residues" evidence="2">
    <location>
        <begin position="360"/>
        <end position="384"/>
    </location>
</feature>
<dbReference type="InterPro" id="IPR026722">
    <property type="entry name" value="NYAP1/NYAP2"/>
</dbReference>
<feature type="compositionally biased region" description="Basic and acidic residues" evidence="2">
    <location>
        <begin position="640"/>
        <end position="713"/>
    </location>
</feature>
<dbReference type="PANTHER" id="PTHR22633">
    <property type="entry name" value="NEURONAL TYROSINE-PHOSPHORYLATED PHOSPHOINOSITIDE-3-KINASE ADAPTER 2-RELATED"/>
    <property type="match status" value="1"/>
</dbReference>
<gene>
    <name evidence="5" type="ORF">Q5P01_019536</name>
</gene>
<evidence type="ECO:0000313" key="5">
    <source>
        <dbReference type="EMBL" id="KAK2828502.1"/>
    </source>
</evidence>
<feature type="compositionally biased region" description="Polar residues" evidence="2">
    <location>
        <begin position="196"/>
        <end position="209"/>
    </location>
</feature>
<feature type="compositionally biased region" description="Basic residues" evidence="2">
    <location>
        <begin position="747"/>
        <end position="757"/>
    </location>
</feature>
<accession>A0AA88M1L4</accession>
<evidence type="ECO:0000256" key="1">
    <source>
        <dbReference type="ARBA" id="ARBA00022553"/>
    </source>
</evidence>
<evidence type="ECO:0000259" key="4">
    <source>
        <dbReference type="Pfam" id="PF15452"/>
    </source>
</evidence>
<feature type="compositionally biased region" description="Low complexity" evidence="2">
    <location>
        <begin position="393"/>
        <end position="437"/>
    </location>
</feature>
<feature type="region of interest" description="Disordered" evidence="2">
    <location>
        <begin position="187"/>
        <end position="822"/>
    </location>
</feature>
<feature type="compositionally biased region" description="Low complexity" evidence="2">
    <location>
        <begin position="794"/>
        <end position="807"/>
    </location>
</feature>
<feature type="compositionally biased region" description="Low complexity" evidence="2">
    <location>
        <begin position="480"/>
        <end position="491"/>
    </location>
</feature>
<dbReference type="PANTHER" id="PTHR22633:SF2">
    <property type="entry name" value="NEURONAL TYROSINE-PHOSPHORYLATED PHOSPHOINOSITIDE-3-KINASE ADAPTER 1"/>
    <property type="match status" value="1"/>
</dbReference>
<sequence>MEERPRQEKASDSCVIKQPAWFCCCLNFYEPGPLDLGLVCHCASQGLNPVTEVSWKKLPVTYVPFLRVHSYTMSSGSAQDVAVEHFLRDIERQSKRLHCAVIGCEEERPRSDMNLLYRKSRLDWRQRDQEGSKKSSAQNDASATVGKVRDLASFRRHFRMGFMTMPASQDLSPHSCASAMAPRSQSCHAVGAGDTSLENGDYSDTQSQHGGRCPPAKPKRHPSTRLSSSSADSRGPPETPPPPPPTHSQAKHSDKKNAMKKSDSGEIGAKKVPPLKPKRSPSTQLSFDPFPPRVPPSATSLPFQAADSQIQTGDGEDEPVYIEMVGQVFTRDSQTATPHPVTPVATTPDSDSDQSEAIYEEMKYPLQEDRDSHRHLPPKHEKLKSSKHFHVTPSSSSTSSSLPRPSSSSPSYSKPKATVSISHSSPLPSSASSTPIPQVLSTSPHTPRAPTPYLLQGSKSEPEANTKIPAPFPNLLQHRPPLLAFPQPAAASSGVGVQNKTSASIKMGTQTSSVTTQASTSSSTSPNVPVSMSGSKESSGGSTTQQDKHNREAQLGPAPGLRARSHSTPLPPSSKSTSPFSHHHHHPHHRPSHYHHYRKPERGDSPAPTKSSSQTSNQATVQTQTSSTGKEGKSVSFLLKSDKGERDRDKDRDKDRDRDRERERDRTRDRDRERDRDKEKDKDRERDIDRDKDRHRDRDRDRDREKDRDRDSGPHSLQMDGTGATSSQTSQGSTSSTPTPLSSSQRPHSRPNLRSHTPHGLPAYKPPSSDSPLLWTYPSGGFRRPPAYESLRGSSQTPSLQQPSSLTGVGEGTSKSNGGSASLQSKVGFMPWDSSASLAADEGSYWPMQRKLSFSHGSRETEKDDGRAWNGSADALLRMDKEELGMGSRGGHSGIPVHFSGATSRALGQCESLAGVDSSPGFRALPRVGLPLPCQTFPACRNGEVGRLGRSSSAAGVRQVGGGDVQRQSSLPAREALNQLHGLAQPQVPCSPSSPSVSRQQQQLQLHQQQLQLKQQLQQLQQQHHLQLQFQQLAQLAQGQPPVIEGTTPSTMQTQRDGKLLEVIERKRCLCKEIKAHRRPDKSLCKQDSMPILPSWRRTPEPRKTGTPPCQRPQAVVWDTAI</sequence>
<feature type="compositionally biased region" description="Pro residues" evidence="2">
    <location>
        <begin position="237"/>
        <end position="246"/>
    </location>
</feature>
<feature type="compositionally biased region" description="Basic residues" evidence="2">
    <location>
        <begin position="581"/>
        <end position="599"/>
    </location>
</feature>
<feature type="compositionally biased region" description="Polar residues" evidence="2">
    <location>
        <begin position="608"/>
        <end position="629"/>
    </location>
</feature>
<feature type="compositionally biased region" description="Polar residues" evidence="2">
    <location>
        <begin position="297"/>
        <end position="312"/>
    </location>
</feature>
<feature type="compositionally biased region" description="Polar residues" evidence="2">
    <location>
        <begin position="495"/>
        <end position="508"/>
    </location>
</feature>
<feature type="region of interest" description="Disordered" evidence="2">
    <location>
        <begin position="126"/>
        <end position="145"/>
    </location>
</feature>
<feature type="compositionally biased region" description="Low complexity" evidence="2">
    <location>
        <begin position="224"/>
        <end position="233"/>
    </location>
</feature>
<dbReference type="GO" id="GO:0048812">
    <property type="term" value="P:neuron projection morphogenesis"/>
    <property type="evidence" value="ECO:0007669"/>
    <property type="project" value="InterPro"/>
</dbReference>
<protein>
    <recommendedName>
        <fullName evidence="7">Neuronal tyrosine-phosphorylated phosphoinositide-3-kinase adapter 1</fullName>
    </recommendedName>
</protein>
<feature type="domain" description="Neuronal tyrosine-phosphorylated phosphoinositide-3-kinase adapter N-terminal" evidence="3">
    <location>
        <begin position="116"/>
        <end position="585"/>
    </location>
</feature>
<feature type="compositionally biased region" description="Low complexity" evidence="2">
    <location>
        <begin position="335"/>
        <end position="348"/>
    </location>
</feature>
<dbReference type="Pfam" id="PF15439">
    <property type="entry name" value="NYAP_N"/>
    <property type="match status" value="1"/>
</dbReference>
<feature type="domain" description="Neuronal tyrosine-phosphorylated phosphoinositide-3-kinase adapter C-terminal" evidence="4">
    <location>
        <begin position="809"/>
        <end position="1122"/>
    </location>
</feature>
<name>A0AA88M1L4_CHASR</name>
<dbReference type="EMBL" id="JAUPFM010000015">
    <property type="protein sequence ID" value="KAK2828502.1"/>
    <property type="molecule type" value="Genomic_DNA"/>
</dbReference>
<evidence type="ECO:0000259" key="3">
    <source>
        <dbReference type="Pfam" id="PF15439"/>
    </source>
</evidence>
<keyword evidence="1" id="KW-0597">Phosphoprotein</keyword>
<evidence type="ECO:0000313" key="6">
    <source>
        <dbReference type="Proteomes" id="UP001187415"/>
    </source>
</evidence>
<dbReference type="Pfam" id="PF15452">
    <property type="entry name" value="NYAP_C"/>
    <property type="match status" value="1"/>
</dbReference>
<dbReference type="InterPro" id="IPR029353">
    <property type="entry name" value="NYAP_C"/>
</dbReference>
<dbReference type="GO" id="GO:0043491">
    <property type="term" value="P:phosphatidylinositol 3-kinase/protein kinase B signal transduction"/>
    <property type="evidence" value="ECO:0007669"/>
    <property type="project" value="InterPro"/>
</dbReference>
<feature type="compositionally biased region" description="Basic and acidic residues" evidence="2">
    <location>
        <begin position="251"/>
        <end position="264"/>
    </location>
</feature>
<organism evidence="5 6">
    <name type="scientific">Channa striata</name>
    <name type="common">Snakehead murrel</name>
    <name type="synonym">Ophicephalus striatus</name>
    <dbReference type="NCBI Taxonomy" id="64152"/>
    <lineage>
        <taxon>Eukaryota</taxon>
        <taxon>Metazoa</taxon>
        <taxon>Chordata</taxon>
        <taxon>Craniata</taxon>
        <taxon>Vertebrata</taxon>
        <taxon>Euteleostomi</taxon>
        <taxon>Actinopterygii</taxon>
        <taxon>Neopterygii</taxon>
        <taxon>Teleostei</taxon>
        <taxon>Neoteleostei</taxon>
        <taxon>Acanthomorphata</taxon>
        <taxon>Anabantaria</taxon>
        <taxon>Anabantiformes</taxon>
        <taxon>Channoidei</taxon>
        <taxon>Channidae</taxon>
        <taxon>Channa</taxon>
    </lineage>
</organism>
<feature type="compositionally biased region" description="Low complexity" evidence="2">
    <location>
        <begin position="509"/>
        <end position="542"/>
    </location>
</feature>
<keyword evidence="6" id="KW-1185">Reference proteome</keyword>
<evidence type="ECO:0008006" key="7">
    <source>
        <dbReference type="Google" id="ProtNLM"/>
    </source>
</evidence>
<reference evidence="5" key="1">
    <citation type="submission" date="2023-07" db="EMBL/GenBank/DDBJ databases">
        <title>Chromosome-level Genome Assembly of Striped Snakehead (Channa striata).</title>
        <authorList>
            <person name="Liu H."/>
        </authorList>
    </citation>
    <scope>NUCLEOTIDE SEQUENCE</scope>
    <source>
        <strain evidence="5">Gz</strain>
        <tissue evidence="5">Muscle</tissue>
    </source>
</reference>